<name>A0A523UQ39_UNCT6</name>
<dbReference type="InterPro" id="IPR027417">
    <property type="entry name" value="P-loop_NTPase"/>
</dbReference>
<gene>
    <name evidence="2" type="ORF">E3J62_09660</name>
</gene>
<accession>A0A523UQ39</accession>
<dbReference type="AlphaFoldDB" id="A0A523UQ39"/>
<evidence type="ECO:0000259" key="1">
    <source>
        <dbReference type="Pfam" id="PF12705"/>
    </source>
</evidence>
<dbReference type="SUPFAM" id="SSF52540">
    <property type="entry name" value="P-loop containing nucleoside triphosphate hydrolases"/>
    <property type="match status" value="1"/>
</dbReference>
<protein>
    <submittedName>
        <fullName evidence="2">PD-(D/E)XK nuclease family protein</fullName>
    </submittedName>
</protein>
<proteinExistence type="predicted"/>
<dbReference type="EMBL" id="SOJN01000115">
    <property type="protein sequence ID" value="TET44662.1"/>
    <property type="molecule type" value="Genomic_DNA"/>
</dbReference>
<reference evidence="2 3" key="1">
    <citation type="submission" date="2019-03" db="EMBL/GenBank/DDBJ databases">
        <title>Metabolic potential of uncultured bacteria and archaea associated with petroleum seepage in deep-sea sediments.</title>
        <authorList>
            <person name="Dong X."/>
            <person name="Hubert C."/>
        </authorList>
    </citation>
    <scope>NUCLEOTIDE SEQUENCE [LARGE SCALE GENOMIC DNA]</scope>
    <source>
        <strain evidence="2">E44_bin18</strain>
    </source>
</reference>
<feature type="domain" description="PD-(D/E)XK endonuclease-like" evidence="1">
    <location>
        <begin position="656"/>
        <end position="930"/>
    </location>
</feature>
<evidence type="ECO:0000313" key="2">
    <source>
        <dbReference type="EMBL" id="TET44662.1"/>
    </source>
</evidence>
<sequence length="939" mass="107987">MNEAILIDKGGDLIGLTEQTLLSSKGNLSRCLVIFPGRRPGHFLRKALAKSLGAAFAAPAYYSIDDWVEQTYRELGYSDIPLMDVDGVGLLYKLHQRKGMPGTAKKALPLDEFMPWGYRLLSDFEELKIEEIEPDALGRMQVLAEERLPPRIQVVLADLAGLYQNFYEKLEAKGCSTRSMRYQKVAQECGRLNLSSYHRILLAGFFALTKAEKKIFQALLTYDSTTLLLQDGPEISQLLRGLNLDLKRVTGKRKNPEVHYYKAPDAHGQVMRLNQTIRQSSDRDSQVVVLPESGTLFPVVRHTLPLLGKDWNISMGFPLFRTPIYGLLATLDRTMDSRTEGRYFLPDYLRLVLHPYIKNLYLNKASYPTRILFHTVEEVLGKKQRRFISLEEIENDEQMISETFRRLSGAGVKAIDEKVISQHLRRIHQVLLRSFEDLSNIGEFSEHLLELISLISLESPANRHPYTSRFIESLIGALGELRLSDIADESFADISGYFGMLESYVRGIRVPFPGTPLKGFQIMGSLETRNLGFDTVYFMDVNEGVIPASRKEDTLFPTAVREELELPTYRQREHMARYYFENLIASSQDVHIFYREDEGRGKSPLVERLIWEEQREANSLDLQNQNIVFFESVFSQKDPEPVRKDAAVIAKLANMSFSASKLDRYLKCPLQFYYEYVLELSGKAELSEQVEQMEIGSLVHHVLKNFFETKKNKPLKISARDHKAISDMCDKVFEETFGEDLGGSLYLIRSQAKVRLRDILDYHRAQYKGSVILDCERIYSVRLEIPGLGMVNIRGRMDRIDRKESETIILDYKTGTTAVIPSSKKFSLEERSEWHKTLRSVQLPLYLLLFLCEDPQSSVTDLNTGLMILGSRNIKEEYLFENGDDRQSLYNQYREAIFRLIREILDPEHEFNDTADPERYCRYCGCKVICGRQWVASSW</sequence>
<organism evidence="2 3">
    <name type="scientific">candidate division TA06 bacterium</name>
    <dbReference type="NCBI Taxonomy" id="2250710"/>
    <lineage>
        <taxon>Bacteria</taxon>
        <taxon>Bacteria division TA06</taxon>
    </lineage>
</organism>
<evidence type="ECO:0000313" key="3">
    <source>
        <dbReference type="Proteomes" id="UP000315525"/>
    </source>
</evidence>
<dbReference type="Proteomes" id="UP000315525">
    <property type="component" value="Unassembled WGS sequence"/>
</dbReference>
<comment type="caution">
    <text evidence="2">The sequence shown here is derived from an EMBL/GenBank/DDBJ whole genome shotgun (WGS) entry which is preliminary data.</text>
</comment>
<dbReference type="InterPro" id="IPR038726">
    <property type="entry name" value="PDDEXK_AddAB-type"/>
</dbReference>
<dbReference type="Pfam" id="PF12705">
    <property type="entry name" value="PDDEXK_1"/>
    <property type="match status" value="1"/>
</dbReference>
<dbReference type="InterPro" id="IPR011604">
    <property type="entry name" value="PDDEXK-like_dom_sf"/>
</dbReference>
<dbReference type="Gene3D" id="3.90.320.10">
    <property type="match status" value="1"/>
</dbReference>